<dbReference type="InterPro" id="IPR001387">
    <property type="entry name" value="Cro/C1-type_HTH"/>
</dbReference>
<comment type="caution">
    <text evidence="2">The sequence shown here is derived from an EMBL/GenBank/DDBJ whole genome shotgun (WGS) entry which is preliminary data.</text>
</comment>
<dbReference type="Proteomes" id="UP001145145">
    <property type="component" value="Unassembled WGS sequence"/>
</dbReference>
<protein>
    <recommendedName>
        <fullName evidence="1">HTH cro/C1-type domain-containing protein</fullName>
    </recommendedName>
</protein>
<name>A0A9W6FE59_9FIRM</name>
<dbReference type="InterPro" id="IPR029063">
    <property type="entry name" value="SAM-dependent_MTases_sf"/>
</dbReference>
<sequence>MNKITKGVLTNIILKYYISELSKTQSKLAEKIGVDHSSISNWLNIRKNVEVSNKNFKKILAFVEQDLSIETEKALLNYTFNELITLGFDQSICKTILNKSTNFISFLKNLITDYEITEPQLQHHLNIHAVISKLRSLFRPYEDYIKINAQKIFEEATLTSFSSWLSCSKDPHDPGLVTKQNYLILNFPNSYRVCIVLSNYVINDVLKFGESVQHLKEYNNIHLIIFFTDNEVSHNFQKYLLESYNLFFESITKQDLMQTSLQNINYNDIALSQQSVEALFYAQAVFERFTAYFAVIRNEIIFRTYSTDRLNPLLETLIDKNDLLKGFAEKILLKEIFKYSYLSRHAIYFERKCLSTIVKEYQSDFNKKLGTVVEICYPNSFLSSSIYEHCEKLFLFTSSYHSVKVMKDLNEKNGQKIFPLNIHICLSHIQPQYISSQYYNDIVGKVDLVILGFGMGSSIVNITEFMRHINSWLAPGGMVFISFANSDSVILHKQFNIQNYLETTPIFFSDYWKYTSKDNIKFLSRIKRYNLEEAKKIISTYADITNCYTYPFLSSLSDISREENWLLDEVREIDKKYALEGRSRHGHYIIVIGHKNLQNLKMPLSDSLEFRIKELILSFLKKHNIEFYSISHPVAIDTKNLFRILINEGEDVNQFDLLKTVLLQKRDGSIIYVITSREQNITYNNKLKLLSEKNVTNSYGMGSISPLVMIPEITKFTNMPSKCFFYGPESLTKEFVIMSSGISTESLKIRRSILIDLLKSIGVKSLPKNTMIQ</sequence>
<reference evidence="2 3" key="1">
    <citation type="journal article" date="2023" name="Int. J. Syst. Evol. Microbiol.">
        <title>Sellimonas catena sp. nov., isolated from human faeces.</title>
        <authorList>
            <person name="Hisatomi A."/>
            <person name="Ohkuma M."/>
            <person name="Sakamoto M."/>
        </authorList>
    </citation>
    <scope>NUCLEOTIDE SEQUENCE [LARGE SCALE GENOMIC DNA]</scope>
    <source>
        <strain evidence="2 3">12EGH17</strain>
    </source>
</reference>
<dbReference type="SUPFAM" id="SSF53335">
    <property type="entry name" value="S-adenosyl-L-methionine-dependent methyltransferases"/>
    <property type="match status" value="1"/>
</dbReference>
<dbReference type="Gene3D" id="3.40.50.150">
    <property type="entry name" value="Vaccinia Virus protein VP39"/>
    <property type="match status" value="1"/>
</dbReference>
<dbReference type="SUPFAM" id="SSF55826">
    <property type="entry name" value="YbaK/ProRS associated domain"/>
    <property type="match status" value="1"/>
</dbReference>
<evidence type="ECO:0000259" key="1">
    <source>
        <dbReference type="PROSITE" id="PS50943"/>
    </source>
</evidence>
<dbReference type="AlphaFoldDB" id="A0A9W6FE59"/>
<accession>A0A9W6FE59</accession>
<dbReference type="PROSITE" id="PS50943">
    <property type="entry name" value="HTH_CROC1"/>
    <property type="match status" value="1"/>
</dbReference>
<keyword evidence="3" id="KW-1185">Reference proteome</keyword>
<dbReference type="SUPFAM" id="SSF47413">
    <property type="entry name" value="lambda repressor-like DNA-binding domains"/>
    <property type="match status" value="1"/>
</dbReference>
<dbReference type="InterPro" id="IPR036754">
    <property type="entry name" value="YbaK/aa-tRNA-synt-asso_dom_sf"/>
</dbReference>
<dbReference type="InterPro" id="IPR010982">
    <property type="entry name" value="Lambda_DNA-bd_dom_sf"/>
</dbReference>
<dbReference type="GO" id="GO:0002161">
    <property type="term" value="F:aminoacyl-tRNA deacylase activity"/>
    <property type="evidence" value="ECO:0007669"/>
    <property type="project" value="InterPro"/>
</dbReference>
<proteinExistence type="predicted"/>
<dbReference type="CDD" id="cd00093">
    <property type="entry name" value="HTH_XRE"/>
    <property type="match status" value="1"/>
</dbReference>
<gene>
    <name evidence="2" type="ORF">Selli1_34820</name>
</gene>
<dbReference type="GO" id="GO:0003677">
    <property type="term" value="F:DNA binding"/>
    <property type="evidence" value="ECO:0007669"/>
    <property type="project" value="InterPro"/>
</dbReference>
<evidence type="ECO:0000313" key="3">
    <source>
        <dbReference type="Proteomes" id="UP001145145"/>
    </source>
</evidence>
<organism evidence="2 3">
    <name type="scientific">Sellimonas catena</name>
    <dbReference type="NCBI Taxonomy" id="2994035"/>
    <lineage>
        <taxon>Bacteria</taxon>
        <taxon>Bacillati</taxon>
        <taxon>Bacillota</taxon>
        <taxon>Clostridia</taxon>
        <taxon>Lachnospirales</taxon>
        <taxon>Lachnospiraceae</taxon>
        <taxon>Sellimonas</taxon>
    </lineage>
</organism>
<evidence type="ECO:0000313" key="2">
    <source>
        <dbReference type="EMBL" id="GLG06308.1"/>
    </source>
</evidence>
<feature type="domain" description="HTH cro/C1-type" evidence="1">
    <location>
        <begin position="14"/>
        <end position="44"/>
    </location>
</feature>
<dbReference type="EMBL" id="BSBO01000064">
    <property type="protein sequence ID" value="GLG06308.1"/>
    <property type="molecule type" value="Genomic_DNA"/>
</dbReference>
<dbReference type="Gene3D" id="1.10.260.40">
    <property type="entry name" value="lambda repressor-like DNA-binding domains"/>
    <property type="match status" value="1"/>
</dbReference>
<dbReference type="RefSeq" id="WP_281874363.1">
    <property type="nucleotide sequence ID" value="NZ_BSBO01000064.1"/>
</dbReference>